<accession>A0A4D7QFN7</accession>
<dbReference type="RefSeq" id="WP_137100071.1">
    <property type="nucleotide sequence ID" value="NZ_CP039865.1"/>
</dbReference>
<dbReference type="EMBL" id="CP039865">
    <property type="protein sequence ID" value="QCK86740.1"/>
    <property type="molecule type" value="Genomic_DNA"/>
</dbReference>
<organism evidence="2 3">
    <name type="scientific">Phreatobacter aquaticus</name>
    <dbReference type="NCBI Taxonomy" id="2570229"/>
    <lineage>
        <taxon>Bacteria</taxon>
        <taxon>Pseudomonadati</taxon>
        <taxon>Pseudomonadota</taxon>
        <taxon>Alphaproteobacteria</taxon>
        <taxon>Hyphomicrobiales</taxon>
        <taxon>Phreatobacteraceae</taxon>
        <taxon>Phreatobacter</taxon>
    </lineage>
</organism>
<sequence>MALRWTVLILAGLEAVLWLAIGANGLFSRSDPATRGLDQAAALIATAVFALSGLPALVLAARDRFLPVALGLTLFPVVVTVTGVALLLLWR</sequence>
<keyword evidence="1" id="KW-1133">Transmembrane helix</keyword>
<keyword evidence="1" id="KW-0812">Transmembrane</keyword>
<reference evidence="2 3" key="1">
    <citation type="submission" date="2019-04" db="EMBL/GenBank/DDBJ databases">
        <title>Phreatobacter aquaticus sp. nov.</title>
        <authorList>
            <person name="Choi A."/>
            <person name="Baek K."/>
        </authorList>
    </citation>
    <scope>NUCLEOTIDE SEQUENCE [LARGE SCALE GENOMIC DNA]</scope>
    <source>
        <strain evidence="2 3">NMCR1094</strain>
    </source>
</reference>
<dbReference type="OrthoDB" id="9997418at2"/>
<evidence type="ECO:0000313" key="2">
    <source>
        <dbReference type="EMBL" id="QCK86740.1"/>
    </source>
</evidence>
<dbReference type="KEGG" id="paqt:E8L99_13725"/>
<evidence type="ECO:0000256" key="1">
    <source>
        <dbReference type="SAM" id="Phobius"/>
    </source>
</evidence>
<gene>
    <name evidence="2" type="ORF">E8L99_13725</name>
</gene>
<dbReference type="AlphaFoldDB" id="A0A4D7QFN7"/>
<proteinExistence type="predicted"/>
<keyword evidence="3" id="KW-1185">Reference proteome</keyword>
<name>A0A4D7QFN7_9HYPH</name>
<feature type="transmembrane region" description="Helical" evidence="1">
    <location>
        <begin position="6"/>
        <end position="28"/>
    </location>
</feature>
<feature type="transmembrane region" description="Helical" evidence="1">
    <location>
        <begin position="40"/>
        <end position="59"/>
    </location>
</feature>
<protein>
    <submittedName>
        <fullName evidence="2">Uncharacterized protein</fullName>
    </submittedName>
</protein>
<keyword evidence="1" id="KW-0472">Membrane</keyword>
<dbReference type="Proteomes" id="UP000298588">
    <property type="component" value="Chromosome"/>
</dbReference>
<evidence type="ECO:0000313" key="3">
    <source>
        <dbReference type="Proteomes" id="UP000298588"/>
    </source>
</evidence>
<feature type="transmembrane region" description="Helical" evidence="1">
    <location>
        <begin position="65"/>
        <end position="90"/>
    </location>
</feature>